<evidence type="ECO:0000313" key="2">
    <source>
        <dbReference type="EMBL" id="GFE54699.1"/>
    </source>
</evidence>
<gene>
    <name evidence="2" type="ORF">BaOVIS_021030</name>
</gene>
<sequence length="241" mass="27003">MDDSERVMEIEALSAIFLEGEELQIIDENEILITCDPKGDEESRRCSMSIKFILPDGYPSEESPQYKIVDAVGVGEDDMETMVGIIEDVIEQNRGIPVLYAIVEAVNEYLALCAQRPEQGEAKSNEPDSGDALGGTSENLDTGLQIKQLCPETERVTKEIFEEWSAKFRLEMIKKGVWRDIDAASNKGQMTGKEIFEAKPADIDLGGKIYIEIFKTNVENENVFWNNEALYEGDCDEDALD</sequence>
<dbReference type="AlphaFoldDB" id="A0A9W5TEI1"/>
<comment type="caution">
    <text evidence="2">The sequence shown here is derived from an EMBL/GenBank/DDBJ whole genome shotgun (WGS) entry which is preliminary data.</text>
</comment>
<dbReference type="Proteomes" id="UP001057455">
    <property type="component" value="Unassembled WGS sequence"/>
</dbReference>
<dbReference type="SUPFAM" id="SSF54495">
    <property type="entry name" value="UBC-like"/>
    <property type="match status" value="1"/>
</dbReference>
<name>A0A9W5TEI1_BABOV</name>
<reference evidence="2" key="1">
    <citation type="submission" date="2019-12" db="EMBL/GenBank/DDBJ databases">
        <title>Genome sequence of Babesia ovis.</title>
        <authorList>
            <person name="Yamagishi J."/>
            <person name="Sevinc F."/>
            <person name="Xuan X."/>
        </authorList>
    </citation>
    <scope>NUCLEOTIDE SEQUENCE</scope>
    <source>
        <strain evidence="2">Selcuk</strain>
    </source>
</reference>
<accession>A0A9W5TEI1</accession>
<dbReference type="InterPro" id="IPR040213">
    <property type="entry name" value="GIR2-like"/>
</dbReference>
<organism evidence="2 3">
    <name type="scientific">Babesia ovis</name>
    <dbReference type="NCBI Taxonomy" id="5869"/>
    <lineage>
        <taxon>Eukaryota</taxon>
        <taxon>Sar</taxon>
        <taxon>Alveolata</taxon>
        <taxon>Apicomplexa</taxon>
        <taxon>Aconoidasida</taxon>
        <taxon>Piroplasmida</taxon>
        <taxon>Babesiidae</taxon>
        <taxon>Babesia</taxon>
    </lineage>
</organism>
<dbReference type="OrthoDB" id="277175at2759"/>
<dbReference type="PROSITE" id="PS50908">
    <property type="entry name" value="RWD"/>
    <property type="match status" value="1"/>
</dbReference>
<dbReference type="InterPro" id="IPR006575">
    <property type="entry name" value="RWD_dom"/>
</dbReference>
<keyword evidence="3" id="KW-1185">Reference proteome</keyword>
<dbReference type="SMART" id="SM00591">
    <property type="entry name" value="RWD"/>
    <property type="match status" value="1"/>
</dbReference>
<feature type="domain" description="RWD" evidence="1">
    <location>
        <begin position="8"/>
        <end position="113"/>
    </location>
</feature>
<evidence type="ECO:0000259" key="1">
    <source>
        <dbReference type="PROSITE" id="PS50908"/>
    </source>
</evidence>
<proteinExistence type="predicted"/>
<dbReference type="Gene3D" id="3.10.110.10">
    <property type="entry name" value="Ubiquitin Conjugating Enzyme"/>
    <property type="match status" value="1"/>
</dbReference>
<dbReference type="Pfam" id="PF05773">
    <property type="entry name" value="RWD"/>
    <property type="match status" value="1"/>
</dbReference>
<protein>
    <submittedName>
        <fullName evidence="2">RWD domain-containing, putative</fullName>
    </submittedName>
</protein>
<dbReference type="EMBL" id="BLIY01000017">
    <property type="protein sequence ID" value="GFE54699.1"/>
    <property type="molecule type" value="Genomic_DNA"/>
</dbReference>
<evidence type="ECO:0000313" key="3">
    <source>
        <dbReference type="Proteomes" id="UP001057455"/>
    </source>
</evidence>
<dbReference type="InterPro" id="IPR016135">
    <property type="entry name" value="UBQ-conjugating_enzyme/RWD"/>
</dbReference>
<dbReference type="PANTHER" id="PTHR12292">
    <property type="entry name" value="RWD DOMAIN-CONTAINING PROTEIN"/>
    <property type="match status" value="1"/>
</dbReference>